<keyword evidence="1" id="KW-0472">Membrane</keyword>
<proteinExistence type="predicted"/>
<dbReference type="GeneTree" id="ENSGT01010000222294"/>
<keyword evidence="1" id="KW-0812">Transmembrane</keyword>
<evidence type="ECO:0000259" key="2">
    <source>
        <dbReference type="SMART" id="SM00408"/>
    </source>
</evidence>
<evidence type="ECO:0000313" key="5">
    <source>
        <dbReference type="Proteomes" id="UP001501920"/>
    </source>
</evidence>
<reference evidence="4" key="3">
    <citation type="submission" date="2025-09" db="UniProtKB">
        <authorList>
            <consortium name="Ensembl"/>
        </authorList>
    </citation>
    <scope>IDENTIFICATION</scope>
</reference>
<feature type="domain" description="Immunoglobulin" evidence="3">
    <location>
        <begin position="189"/>
        <end position="262"/>
    </location>
</feature>
<dbReference type="Pfam" id="PF13895">
    <property type="entry name" value="Ig_2"/>
    <property type="match status" value="1"/>
</dbReference>
<dbReference type="InterPro" id="IPR003598">
    <property type="entry name" value="Ig_sub2"/>
</dbReference>
<evidence type="ECO:0000259" key="3">
    <source>
        <dbReference type="SMART" id="SM00409"/>
    </source>
</evidence>
<accession>A0AAR2JA34</accession>
<dbReference type="CDD" id="cd00096">
    <property type="entry name" value="Ig"/>
    <property type="match status" value="1"/>
</dbReference>
<dbReference type="PANTHER" id="PTHR46013">
    <property type="entry name" value="VASCULAR CELL ADHESION MOLECULE 1"/>
    <property type="match status" value="1"/>
</dbReference>
<dbReference type="InterPro" id="IPR003599">
    <property type="entry name" value="Ig_sub"/>
</dbReference>
<evidence type="ECO:0000313" key="4">
    <source>
        <dbReference type="Ensembl" id="ENSPNAP00000048888.1"/>
    </source>
</evidence>
<keyword evidence="1" id="KW-1133">Transmembrane helix</keyword>
<protein>
    <recommendedName>
        <fullName evidence="6">B-cell receptor CD22-like</fullName>
    </recommendedName>
</protein>
<dbReference type="PANTHER" id="PTHR46013:SF4">
    <property type="entry name" value="B-CELL RECEPTOR CD22-RELATED"/>
    <property type="match status" value="1"/>
</dbReference>
<dbReference type="Gene3D" id="2.60.40.10">
    <property type="entry name" value="Immunoglobulins"/>
    <property type="match status" value="3"/>
</dbReference>
<dbReference type="Pfam" id="PF13927">
    <property type="entry name" value="Ig_3"/>
    <property type="match status" value="2"/>
</dbReference>
<feature type="domain" description="Immunoglobulin" evidence="3">
    <location>
        <begin position="107"/>
        <end position="186"/>
    </location>
</feature>
<dbReference type="InterPro" id="IPR013783">
    <property type="entry name" value="Ig-like_fold"/>
</dbReference>
<dbReference type="SMART" id="SM00408">
    <property type="entry name" value="IGc2"/>
    <property type="match status" value="2"/>
</dbReference>
<feature type="transmembrane region" description="Helical" evidence="1">
    <location>
        <begin position="271"/>
        <end position="293"/>
    </location>
</feature>
<evidence type="ECO:0000256" key="1">
    <source>
        <dbReference type="SAM" id="Phobius"/>
    </source>
</evidence>
<reference evidence="4" key="2">
    <citation type="submission" date="2025-08" db="UniProtKB">
        <authorList>
            <consortium name="Ensembl"/>
        </authorList>
    </citation>
    <scope>IDENTIFICATION</scope>
</reference>
<dbReference type="SUPFAM" id="SSF48726">
    <property type="entry name" value="Immunoglobulin"/>
    <property type="match status" value="3"/>
</dbReference>
<dbReference type="InterPro" id="IPR036179">
    <property type="entry name" value="Ig-like_dom_sf"/>
</dbReference>
<name>A0AAR2JA34_PYGNA</name>
<keyword evidence="5" id="KW-1185">Reference proteome</keyword>
<dbReference type="Proteomes" id="UP001501920">
    <property type="component" value="Chromosome 1"/>
</dbReference>
<sequence length="294" mass="32370">YLYHFYLFTDRPKNVVVSGPSGGIAEGGSVTLTCSSDANPPVESYTWFKRSGTEDIKIGTGQNYTITHTSVEDSHKYKCRASNRHGSAFSESTALDILYGPKRVSSRPSSEILEGGSVTLICSSEANPPVKSYTWFKRSGKEDSQTGYGQNYSIRDVSIEDNYKYKCRASNQHGSAFSEYTKLHILYSPKKTSVSMTLKCNADANPLVMDYIWYKEGERAPVAYGQTYSIASITKEGIAPFYCKARNRIGHHFARPVLVTCIEVCPKVKTAAAVIGGFCGGLAVVAVLNILWIR</sequence>
<dbReference type="SMART" id="SM00409">
    <property type="entry name" value="IG"/>
    <property type="match status" value="3"/>
</dbReference>
<organism evidence="4 5">
    <name type="scientific">Pygocentrus nattereri</name>
    <name type="common">Red-bellied piranha</name>
    <dbReference type="NCBI Taxonomy" id="42514"/>
    <lineage>
        <taxon>Eukaryota</taxon>
        <taxon>Metazoa</taxon>
        <taxon>Chordata</taxon>
        <taxon>Craniata</taxon>
        <taxon>Vertebrata</taxon>
        <taxon>Euteleostomi</taxon>
        <taxon>Actinopterygii</taxon>
        <taxon>Neopterygii</taxon>
        <taxon>Teleostei</taxon>
        <taxon>Ostariophysi</taxon>
        <taxon>Characiformes</taxon>
        <taxon>Characoidei</taxon>
        <taxon>Pygocentrus</taxon>
    </lineage>
</organism>
<feature type="domain" description="Immunoglobulin" evidence="3">
    <location>
        <begin position="19"/>
        <end position="98"/>
    </location>
</feature>
<feature type="domain" description="Immunoglobulin subtype 2" evidence="2">
    <location>
        <begin position="25"/>
        <end position="86"/>
    </location>
</feature>
<evidence type="ECO:0008006" key="6">
    <source>
        <dbReference type="Google" id="ProtNLM"/>
    </source>
</evidence>
<dbReference type="Ensembl" id="ENSPNAT00000065028.1">
    <property type="protein sequence ID" value="ENSPNAP00000048888.1"/>
    <property type="gene ID" value="ENSPNAG00000033514.1"/>
</dbReference>
<dbReference type="AlphaFoldDB" id="A0AAR2JA34"/>
<feature type="domain" description="Immunoglobulin subtype 2" evidence="2">
    <location>
        <begin position="113"/>
        <end position="174"/>
    </location>
</feature>
<reference evidence="4 5" key="1">
    <citation type="submission" date="2020-10" db="EMBL/GenBank/DDBJ databases">
        <title>Pygocentrus nattereri (red-bellied piranha) genome, fPygNat1, primary haplotype.</title>
        <authorList>
            <person name="Myers G."/>
            <person name="Meyer A."/>
            <person name="Karagic N."/>
            <person name="Pippel M."/>
            <person name="Winkler S."/>
            <person name="Tracey A."/>
            <person name="Wood J."/>
            <person name="Formenti G."/>
            <person name="Howe K."/>
            <person name="Fedrigo O."/>
            <person name="Jarvis E.D."/>
        </authorList>
    </citation>
    <scope>NUCLEOTIDE SEQUENCE [LARGE SCALE GENOMIC DNA]</scope>
</reference>